<dbReference type="Gene3D" id="1.20.120.440">
    <property type="entry name" value="YppE-like"/>
    <property type="match status" value="1"/>
</dbReference>
<dbReference type="InterPro" id="IPR014913">
    <property type="entry name" value="YppE-like"/>
</dbReference>
<reference evidence="2" key="1">
    <citation type="journal article" date="2019" name="Int. J. Syst. Evol. Microbiol.">
        <title>The Global Catalogue of Microorganisms (GCM) 10K type strain sequencing project: providing services to taxonomists for standard genome sequencing and annotation.</title>
        <authorList>
            <consortium name="The Broad Institute Genomics Platform"/>
            <consortium name="The Broad Institute Genome Sequencing Center for Infectious Disease"/>
            <person name="Wu L."/>
            <person name="Ma J."/>
        </authorList>
    </citation>
    <scope>NUCLEOTIDE SEQUENCE [LARGE SCALE GENOMIC DNA]</scope>
    <source>
        <strain evidence="2">KCTC 33575</strain>
    </source>
</reference>
<evidence type="ECO:0000313" key="2">
    <source>
        <dbReference type="Proteomes" id="UP001597519"/>
    </source>
</evidence>
<gene>
    <name evidence="1" type="ORF">ACFSX4_02535</name>
</gene>
<dbReference type="RefSeq" id="WP_377771230.1">
    <property type="nucleotide sequence ID" value="NZ_JBHUOQ010000001.1"/>
</dbReference>
<dbReference type="SUPFAM" id="SSF140415">
    <property type="entry name" value="YppE-like"/>
    <property type="match status" value="1"/>
</dbReference>
<evidence type="ECO:0000313" key="1">
    <source>
        <dbReference type="EMBL" id="MFD2829326.1"/>
    </source>
</evidence>
<comment type="caution">
    <text evidence="1">The sequence shown here is derived from an EMBL/GenBank/DDBJ whole genome shotgun (WGS) entry which is preliminary data.</text>
</comment>
<keyword evidence="2" id="KW-1185">Reference proteome</keyword>
<organism evidence="1 2">
    <name type="scientific">Corticicoccus populi</name>
    <dbReference type="NCBI Taxonomy" id="1812821"/>
    <lineage>
        <taxon>Bacteria</taxon>
        <taxon>Bacillati</taxon>
        <taxon>Bacillota</taxon>
        <taxon>Bacilli</taxon>
        <taxon>Bacillales</taxon>
        <taxon>Staphylococcaceae</taxon>
        <taxon>Corticicoccus</taxon>
    </lineage>
</organism>
<dbReference type="Proteomes" id="UP001597519">
    <property type="component" value="Unassembled WGS sequence"/>
</dbReference>
<sequence length="111" mass="13326">MTVLSRNHIHDELEALVQEIETRYEKARNGYQFDFKTEIEPFLNKNKTLAASVNSFQTDARFTPESREKVYDELMELLMSCHVSRFSLKLYREKMKYIKVWIDHAYKESLI</sequence>
<protein>
    <submittedName>
        <fullName evidence="1">DUF1798 family protein</fullName>
    </submittedName>
</protein>
<name>A0ABW5WR79_9STAP</name>
<dbReference type="Pfam" id="PF08807">
    <property type="entry name" value="DUF1798"/>
    <property type="match status" value="1"/>
</dbReference>
<dbReference type="InterPro" id="IPR023351">
    <property type="entry name" value="YppE-like_sf"/>
</dbReference>
<dbReference type="EMBL" id="JBHUOQ010000001">
    <property type="protein sequence ID" value="MFD2829326.1"/>
    <property type="molecule type" value="Genomic_DNA"/>
</dbReference>
<accession>A0ABW5WR79</accession>
<proteinExistence type="predicted"/>